<dbReference type="Gene3D" id="3.80.10.10">
    <property type="entry name" value="Ribonuclease Inhibitor"/>
    <property type="match status" value="1"/>
</dbReference>
<proteinExistence type="predicted"/>
<evidence type="ECO:0000256" key="1">
    <source>
        <dbReference type="SAM" id="MobiDB-lite"/>
    </source>
</evidence>
<dbReference type="Proteomes" id="UP001215598">
    <property type="component" value="Unassembled WGS sequence"/>
</dbReference>
<protein>
    <recommendedName>
        <fullName evidence="4">F-box domain-containing protein</fullName>
    </recommendedName>
</protein>
<reference evidence="2" key="1">
    <citation type="submission" date="2023-03" db="EMBL/GenBank/DDBJ databases">
        <title>Massive genome expansion in bonnet fungi (Mycena s.s.) driven by repeated elements and novel gene families across ecological guilds.</title>
        <authorList>
            <consortium name="Lawrence Berkeley National Laboratory"/>
            <person name="Harder C.B."/>
            <person name="Miyauchi S."/>
            <person name="Viragh M."/>
            <person name="Kuo A."/>
            <person name="Thoen E."/>
            <person name="Andreopoulos B."/>
            <person name="Lu D."/>
            <person name="Skrede I."/>
            <person name="Drula E."/>
            <person name="Henrissat B."/>
            <person name="Morin E."/>
            <person name="Kohler A."/>
            <person name="Barry K."/>
            <person name="LaButti K."/>
            <person name="Morin E."/>
            <person name="Salamov A."/>
            <person name="Lipzen A."/>
            <person name="Mereny Z."/>
            <person name="Hegedus B."/>
            <person name="Baldrian P."/>
            <person name="Stursova M."/>
            <person name="Weitz H."/>
            <person name="Taylor A."/>
            <person name="Grigoriev I.V."/>
            <person name="Nagy L.G."/>
            <person name="Martin F."/>
            <person name="Kauserud H."/>
        </authorList>
    </citation>
    <scope>NUCLEOTIDE SEQUENCE</scope>
    <source>
        <strain evidence="2">CBHHK182m</strain>
    </source>
</reference>
<sequence length="586" mass="66420">MTESSTEFLNSRSDTPSPPQRTRIEEMSAIDHQIAWHYAQISLLKAKRNAMAPICALPNELMTRILTTYAIDLNIFELKWAKIMYVCRHWYELALAAQSLWGFIDLVWRGGYDRLFGQLKRSGVAPLTIKVKLFDSSAHYTDFILDHSERIYHLEVGGEAQYVYELIGKLPQCKLPMLSSLFLDSTFKRDELPDGFVEALPDAIFDGRLPNLRELELSTIGFPWGSLSGLTSLSLTACHDSSAALPSTFHSLLEMLGSCPQLHTVKLEITIPLPAPELNYPTVELPALTWLRLRDNVTHCTALLNHLQFPPAASVHILPSGVYTGADVHDILVPMRKHSRGTGAQMLSLLQIDCHATSAASREISYCTMAMFSDTKPHEFLERIEPRCGLSLNFHPNTEPALRQILTKVLNAVPAHLITHLDARNLTYPGEVSWRELVQLLPALDTVYLRANASAVHCVQALTQIETLDLQRQNLPRVRRLNVLIMRPEPGDDTIASLMTSLEAYFTVCTANQNPFEALEIDDRQHVLDHPARQEQLERLFPLMENRVLWNGMIYDPAKYREEWDTKKAHWKALALEYGLEENEEI</sequence>
<accession>A0AAD7MDE8</accession>
<evidence type="ECO:0000313" key="3">
    <source>
        <dbReference type="Proteomes" id="UP001215598"/>
    </source>
</evidence>
<evidence type="ECO:0000313" key="2">
    <source>
        <dbReference type="EMBL" id="KAJ7711950.1"/>
    </source>
</evidence>
<organism evidence="2 3">
    <name type="scientific">Mycena metata</name>
    <dbReference type="NCBI Taxonomy" id="1033252"/>
    <lineage>
        <taxon>Eukaryota</taxon>
        <taxon>Fungi</taxon>
        <taxon>Dikarya</taxon>
        <taxon>Basidiomycota</taxon>
        <taxon>Agaricomycotina</taxon>
        <taxon>Agaricomycetes</taxon>
        <taxon>Agaricomycetidae</taxon>
        <taxon>Agaricales</taxon>
        <taxon>Marasmiineae</taxon>
        <taxon>Mycenaceae</taxon>
        <taxon>Mycena</taxon>
    </lineage>
</organism>
<feature type="compositionally biased region" description="Polar residues" evidence="1">
    <location>
        <begin position="1"/>
        <end position="15"/>
    </location>
</feature>
<gene>
    <name evidence="2" type="ORF">B0H16DRAFT_1626573</name>
</gene>
<feature type="region of interest" description="Disordered" evidence="1">
    <location>
        <begin position="1"/>
        <end position="21"/>
    </location>
</feature>
<keyword evidence="3" id="KW-1185">Reference proteome</keyword>
<dbReference type="AlphaFoldDB" id="A0AAD7MDE8"/>
<dbReference type="EMBL" id="JARKIB010000379">
    <property type="protein sequence ID" value="KAJ7711950.1"/>
    <property type="molecule type" value="Genomic_DNA"/>
</dbReference>
<dbReference type="InterPro" id="IPR032675">
    <property type="entry name" value="LRR_dom_sf"/>
</dbReference>
<evidence type="ECO:0008006" key="4">
    <source>
        <dbReference type="Google" id="ProtNLM"/>
    </source>
</evidence>
<comment type="caution">
    <text evidence="2">The sequence shown here is derived from an EMBL/GenBank/DDBJ whole genome shotgun (WGS) entry which is preliminary data.</text>
</comment>
<name>A0AAD7MDE8_9AGAR</name>
<dbReference type="SUPFAM" id="SSF52047">
    <property type="entry name" value="RNI-like"/>
    <property type="match status" value="1"/>
</dbReference>